<organism evidence="2 3">
    <name type="scientific">Pristionchus entomophagus</name>
    <dbReference type="NCBI Taxonomy" id="358040"/>
    <lineage>
        <taxon>Eukaryota</taxon>
        <taxon>Metazoa</taxon>
        <taxon>Ecdysozoa</taxon>
        <taxon>Nematoda</taxon>
        <taxon>Chromadorea</taxon>
        <taxon>Rhabditida</taxon>
        <taxon>Rhabditina</taxon>
        <taxon>Diplogasteromorpha</taxon>
        <taxon>Diplogasteroidea</taxon>
        <taxon>Neodiplogasteridae</taxon>
        <taxon>Pristionchus</taxon>
    </lineage>
</organism>
<protein>
    <recommendedName>
        <fullName evidence="4">Membrane transporter</fullName>
    </recommendedName>
</protein>
<keyword evidence="1" id="KW-0472">Membrane</keyword>
<keyword evidence="1" id="KW-1133">Transmembrane helix</keyword>
<dbReference type="EMBL" id="BTSX01000006">
    <property type="protein sequence ID" value="GMT05505.1"/>
    <property type="molecule type" value="Genomic_DNA"/>
</dbReference>
<comment type="caution">
    <text evidence="2">The sequence shown here is derived from an EMBL/GenBank/DDBJ whole genome shotgun (WGS) entry which is preliminary data.</text>
</comment>
<sequence length="209" mass="23162">ISFQDICKSKTILIVWFNALTGLVAIISLSTYAPIYLHKVLGLSIESTAFWTALASGLHLPIKLVMAFLSDYVQCVSEVKKMIFFNTLAIGFVGIFMGLIPFTSSTPFILFCYVLIHALAGANSSGFYKCGILHSRQYAHFVLATIQFMKCMALFIGPGLYALLMRSDDDSRGWMWLFLINAGATLLANFLFYPVATDQSAEFTKTEST</sequence>
<dbReference type="GO" id="GO:0016020">
    <property type="term" value="C:membrane"/>
    <property type="evidence" value="ECO:0007669"/>
    <property type="project" value="TreeGrafter"/>
</dbReference>
<dbReference type="AlphaFoldDB" id="A0AAV5UHY1"/>
<keyword evidence="3" id="KW-1185">Reference proteome</keyword>
<dbReference type="GO" id="GO:0022857">
    <property type="term" value="F:transmembrane transporter activity"/>
    <property type="evidence" value="ECO:0007669"/>
    <property type="project" value="InterPro"/>
</dbReference>
<dbReference type="PANTHER" id="PTHR45757">
    <property type="entry name" value="PROTEIN CBG23364-RELATED"/>
    <property type="match status" value="1"/>
</dbReference>
<name>A0AAV5UHY1_9BILA</name>
<evidence type="ECO:0000313" key="2">
    <source>
        <dbReference type="EMBL" id="GMT05505.1"/>
    </source>
</evidence>
<dbReference type="Gene3D" id="1.20.1250.20">
    <property type="entry name" value="MFS general substrate transporter like domains"/>
    <property type="match status" value="1"/>
</dbReference>
<dbReference type="InterPro" id="IPR011701">
    <property type="entry name" value="MFS"/>
</dbReference>
<evidence type="ECO:0008006" key="4">
    <source>
        <dbReference type="Google" id="ProtNLM"/>
    </source>
</evidence>
<feature type="transmembrane region" description="Helical" evidence="1">
    <location>
        <begin position="49"/>
        <end position="70"/>
    </location>
</feature>
<proteinExistence type="predicted"/>
<dbReference type="Pfam" id="PF07690">
    <property type="entry name" value="MFS_1"/>
    <property type="match status" value="1"/>
</dbReference>
<evidence type="ECO:0000313" key="3">
    <source>
        <dbReference type="Proteomes" id="UP001432027"/>
    </source>
</evidence>
<feature type="transmembrane region" description="Helical" evidence="1">
    <location>
        <begin position="108"/>
        <end position="128"/>
    </location>
</feature>
<feature type="transmembrane region" description="Helical" evidence="1">
    <location>
        <begin position="12"/>
        <end position="37"/>
    </location>
</feature>
<accession>A0AAV5UHY1</accession>
<evidence type="ECO:0000256" key="1">
    <source>
        <dbReference type="SAM" id="Phobius"/>
    </source>
</evidence>
<feature type="non-terminal residue" evidence="2">
    <location>
        <position position="1"/>
    </location>
</feature>
<feature type="transmembrane region" description="Helical" evidence="1">
    <location>
        <begin position="174"/>
        <end position="196"/>
    </location>
</feature>
<feature type="transmembrane region" description="Helical" evidence="1">
    <location>
        <begin position="82"/>
        <end position="102"/>
    </location>
</feature>
<feature type="transmembrane region" description="Helical" evidence="1">
    <location>
        <begin position="140"/>
        <end position="162"/>
    </location>
</feature>
<feature type="non-terminal residue" evidence="2">
    <location>
        <position position="209"/>
    </location>
</feature>
<dbReference type="SUPFAM" id="SSF103473">
    <property type="entry name" value="MFS general substrate transporter"/>
    <property type="match status" value="1"/>
</dbReference>
<gene>
    <name evidence="2" type="ORF">PENTCL1PPCAC_27679</name>
</gene>
<dbReference type="InterPro" id="IPR036259">
    <property type="entry name" value="MFS_trans_sf"/>
</dbReference>
<dbReference type="PANTHER" id="PTHR45757:SF17">
    <property type="entry name" value="MAJOR FACILITATOR SUPERFAMILY (MFS) PROFILE DOMAIN-CONTAINING PROTEIN"/>
    <property type="match status" value="1"/>
</dbReference>
<reference evidence="2" key="1">
    <citation type="submission" date="2023-10" db="EMBL/GenBank/DDBJ databases">
        <title>Genome assembly of Pristionchus species.</title>
        <authorList>
            <person name="Yoshida K."/>
            <person name="Sommer R.J."/>
        </authorList>
    </citation>
    <scope>NUCLEOTIDE SEQUENCE</scope>
    <source>
        <strain evidence="2">RS0144</strain>
    </source>
</reference>
<keyword evidence="1" id="KW-0812">Transmembrane</keyword>
<dbReference type="Proteomes" id="UP001432027">
    <property type="component" value="Unassembled WGS sequence"/>
</dbReference>